<dbReference type="RefSeq" id="WP_216342870.1">
    <property type="nucleotide sequence ID" value="NZ_JAHLEM010000175.1"/>
</dbReference>
<dbReference type="EC" id="1.-.-.-" evidence="2"/>
<dbReference type="PANTHER" id="PTHR42847:SF4">
    <property type="entry name" value="ALKANESULFONATE MONOOXYGENASE-RELATED"/>
    <property type="match status" value="1"/>
</dbReference>
<keyword evidence="3" id="KW-1185">Reference proteome</keyword>
<feature type="domain" description="Luciferase-like" evidence="1">
    <location>
        <begin position="16"/>
        <end position="263"/>
    </location>
</feature>
<dbReference type="InterPro" id="IPR011251">
    <property type="entry name" value="Luciferase-like_dom"/>
</dbReference>
<dbReference type="PANTHER" id="PTHR42847">
    <property type="entry name" value="ALKANESULFONATE MONOOXYGENASE"/>
    <property type="match status" value="1"/>
</dbReference>
<dbReference type="Proteomes" id="UP000720508">
    <property type="component" value="Unassembled WGS sequence"/>
</dbReference>
<comment type="caution">
    <text evidence="2">The sequence shown here is derived from an EMBL/GenBank/DDBJ whole genome shotgun (WGS) entry which is preliminary data.</text>
</comment>
<keyword evidence="2" id="KW-0560">Oxidoreductase</keyword>
<dbReference type="InterPro" id="IPR019921">
    <property type="entry name" value="Lucif-like_OxRdtase_Rv2161c"/>
</dbReference>
<protein>
    <submittedName>
        <fullName evidence="2">TIGR03619 family F420-dependent LLM class oxidoreductase</fullName>
        <ecNumber evidence="2">1.-.-.-</ecNumber>
    </submittedName>
</protein>
<evidence type="ECO:0000313" key="3">
    <source>
        <dbReference type="Proteomes" id="UP000720508"/>
    </source>
</evidence>
<evidence type="ECO:0000313" key="2">
    <source>
        <dbReference type="EMBL" id="MBU3865809.1"/>
    </source>
</evidence>
<name>A0ABS6CFW0_9ACTN</name>
<proteinExistence type="predicted"/>
<organism evidence="2 3">
    <name type="scientific">Streptomyces niphimycinicus</name>
    <dbReference type="NCBI Taxonomy" id="2842201"/>
    <lineage>
        <taxon>Bacteria</taxon>
        <taxon>Bacillati</taxon>
        <taxon>Actinomycetota</taxon>
        <taxon>Actinomycetes</taxon>
        <taxon>Kitasatosporales</taxon>
        <taxon>Streptomycetaceae</taxon>
        <taxon>Streptomyces</taxon>
    </lineage>
</organism>
<dbReference type="EMBL" id="JAHLEM010000175">
    <property type="protein sequence ID" value="MBU3865809.1"/>
    <property type="molecule type" value="Genomic_DNA"/>
</dbReference>
<sequence length="306" mass="32979">MRIGFALPQFGPLAHHPEDIARFARRAEELGADSLWVGDRLLAPVDPIVGYAGTDVIPPEFRAALDPFTVLATAAAATERVQLGTDVINAPWYPPAVLARTLTTIDVLSAGRLLVGLGTGWSPEEYEAVDIPMAERGRRLDECLDALDAWWTRNPVEYRGNHWTVPASHVDVKPASRPHPPVYLAAFAPAAMRRVARRADGWLPVVVVPAAPGAPDPIATLAEGLGGVREAVGREGRDPAAFDAILRVNPSSGASVDDIATTLVRAGREAGIQHAFVDLIYLGKDTDQALDLVRRVLERARNQLRA</sequence>
<dbReference type="GO" id="GO:0016491">
    <property type="term" value="F:oxidoreductase activity"/>
    <property type="evidence" value="ECO:0007669"/>
    <property type="project" value="UniProtKB-KW"/>
</dbReference>
<dbReference type="InterPro" id="IPR050172">
    <property type="entry name" value="SsuD_RutA_monooxygenase"/>
</dbReference>
<reference evidence="2 3" key="1">
    <citation type="submission" date="2021-06" db="EMBL/GenBank/DDBJ databases">
        <authorList>
            <person name="Pan X."/>
        </authorList>
    </citation>
    <scope>NUCLEOTIDE SEQUENCE [LARGE SCALE GENOMIC DNA]</scope>
    <source>
        <strain evidence="2 3">4503</strain>
    </source>
</reference>
<evidence type="ECO:0000259" key="1">
    <source>
        <dbReference type="Pfam" id="PF00296"/>
    </source>
</evidence>
<dbReference type="Pfam" id="PF00296">
    <property type="entry name" value="Bac_luciferase"/>
    <property type="match status" value="1"/>
</dbReference>
<gene>
    <name evidence="2" type="ORF">KN815_17545</name>
</gene>
<accession>A0ABS6CFW0</accession>
<dbReference type="NCBIfam" id="TIGR03619">
    <property type="entry name" value="F420_Rv2161c"/>
    <property type="match status" value="1"/>
</dbReference>